<dbReference type="RefSeq" id="WP_068989587.1">
    <property type="nucleotide sequence ID" value="NZ_CP012418.1"/>
</dbReference>
<dbReference type="PANTHER" id="PTHR43596:SF1">
    <property type="entry name" value="ADP,ATP CARRIER PROTEIN"/>
    <property type="match status" value="1"/>
</dbReference>
<feature type="transmembrane region" description="Helical" evidence="1">
    <location>
        <begin position="65"/>
        <end position="84"/>
    </location>
</feature>
<dbReference type="InterPro" id="IPR015919">
    <property type="entry name" value="Cadherin-like_sf"/>
</dbReference>
<keyword evidence="3" id="KW-1185">Reference proteome</keyword>
<keyword evidence="1" id="KW-0472">Membrane</keyword>
<feature type="transmembrane region" description="Helical" evidence="1">
    <location>
        <begin position="156"/>
        <end position="178"/>
    </location>
</feature>
<dbReference type="SUPFAM" id="SSF103473">
    <property type="entry name" value="MFS general substrate transporter"/>
    <property type="match status" value="1"/>
</dbReference>
<feature type="transmembrane region" description="Helical" evidence="1">
    <location>
        <begin position="292"/>
        <end position="312"/>
    </location>
</feature>
<dbReference type="KEGG" id="ksd:KS2013_618"/>
<dbReference type="InterPro" id="IPR013783">
    <property type="entry name" value="Ig-like_fold"/>
</dbReference>
<evidence type="ECO:0000313" key="3">
    <source>
        <dbReference type="Proteomes" id="UP000094147"/>
    </source>
</evidence>
<reference evidence="3" key="1">
    <citation type="submission" date="2015-08" db="EMBL/GenBank/DDBJ databases">
        <authorList>
            <person name="Kim K.M."/>
        </authorList>
    </citation>
    <scope>NUCLEOTIDE SEQUENCE [LARGE SCALE GENOMIC DNA]</scope>
    <source>
        <strain evidence="3">KCTC 23892</strain>
    </source>
</reference>
<protein>
    <submittedName>
        <fullName evidence="2">ATP/ADP translocase-like protein</fullName>
    </submittedName>
</protein>
<organism evidence="2 3">
    <name type="scientific">Kangiella sediminilitoris</name>
    <dbReference type="NCBI Taxonomy" id="1144748"/>
    <lineage>
        <taxon>Bacteria</taxon>
        <taxon>Pseudomonadati</taxon>
        <taxon>Pseudomonadota</taxon>
        <taxon>Gammaproteobacteria</taxon>
        <taxon>Kangiellales</taxon>
        <taxon>Kangiellaceae</taxon>
        <taxon>Kangiella</taxon>
    </lineage>
</organism>
<dbReference type="STRING" id="1144748.KS2013_618"/>
<sequence>MDEHRSFSRVERLLAPFVWIRAGEGRSVVLMFFSLFILMLAYYLLKVIRDPLILSDGSAELKSYTTSVQAIILLGVIPLFSKYYYKFSDYNDKSLFLRRVLLFFVSHLLIFAVAKYAGLPIGIAFYIWLGVFSVTMVALYWAFCADCFNPMSGKRLFAIIAIGGTTGAWVGAQLAGLLYPILDITGLLMLSAILLTTLNFLIRSSYRAVPESSKSSSRNKIQTKRHQWWEGFSLFFNSRYLMLIGVFILLYNWINSIGEYVLAKFVVNQALQLAEKGSHGEQLYMTEFYSSYIAWFTLIGLLLQLFVVSRLFRWIGVGASVFILPFVMVINYTMILFFPFFTVVKWALIAENSVNYSIQNTSRHALFLPVSRDEKYLSKNTTDTFFYRFGDVMSGGSVFIGVQLFGLGTFEFITFNTILAGICCWTALSIRRHYKLQDNGQVEGRPPELALSLQPEQLTAGNKTIVSIPENTFIDPDPGDMIRYQLKAGDGCELPSWCHFNHELLTVTFMPPPATDAKLKLVLVATDFAGFEASTDWEVTVKPEVDITENT</sequence>
<dbReference type="Proteomes" id="UP000094147">
    <property type="component" value="Chromosome"/>
</dbReference>
<keyword evidence="1" id="KW-0812">Transmembrane</keyword>
<feature type="transmembrane region" description="Helical" evidence="1">
    <location>
        <begin position="398"/>
        <end position="428"/>
    </location>
</feature>
<dbReference type="Gene3D" id="2.60.40.10">
    <property type="entry name" value="Immunoglobulins"/>
    <property type="match status" value="1"/>
</dbReference>
<evidence type="ECO:0000313" key="2">
    <source>
        <dbReference type="EMBL" id="AOE49342.1"/>
    </source>
</evidence>
<dbReference type="Pfam" id="PF05345">
    <property type="entry name" value="He_PIG"/>
    <property type="match status" value="1"/>
</dbReference>
<feature type="transmembrane region" description="Helical" evidence="1">
    <location>
        <begin position="96"/>
        <end position="117"/>
    </location>
</feature>
<name>A0A1B3B965_9GAMM</name>
<dbReference type="GO" id="GO:0005509">
    <property type="term" value="F:calcium ion binding"/>
    <property type="evidence" value="ECO:0007669"/>
    <property type="project" value="InterPro"/>
</dbReference>
<feature type="transmembrane region" description="Helical" evidence="1">
    <location>
        <begin position="319"/>
        <end position="341"/>
    </location>
</feature>
<dbReference type="AlphaFoldDB" id="A0A1B3B965"/>
<proteinExistence type="predicted"/>
<keyword evidence="1" id="KW-1133">Transmembrane helix</keyword>
<feature type="transmembrane region" description="Helical" evidence="1">
    <location>
        <begin position="234"/>
        <end position="254"/>
    </location>
</feature>
<feature type="transmembrane region" description="Helical" evidence="1">
    <location>
        <begin position="123"/>
        <end position="144"/>
    </location>
</feature>
<dbReference type="Gene3D" id="1.20.1250.20">
    <property type="entry name" value="MFS general substrate transporter like domains"/>
    <property type="match status" value="1"/>
</dbReference>
<feature type="transmembrane region" description="Helical" evidence="1">
    <location>
        <begin position="184"/>
        <end position="202"/>
    </location>
</feature>
<dbReference type="SUPFAM" id="SSF49313">
    <property type="entry name" value="Cadherin-like"/>
    <property type="match status" value="1"/>
</dbReference>
<dbReference type="InterPro" id="IPR036259">
    <property type="entry name" value="MFS_trans_sf"/>
</dbReference>
<feature type="transmembrane region" description="Helical" evidence="1">
    <location>
        <begin position="28"/>
        <end position="45"/>
    </location>
</feature>
<dbReference type="EMBL" id="CP012418">
    <property type="protein sequence ID" value="AOE49342.1"/>
    <property type="molecule type" value="Genomic_DNA"/>
</dbReference>
<accession>A0A1B3B965</accession>
<gene>
    <name evidence="2" type="ORF">KS2013_618</name>
</gene>
<evidence type="ECO:0000256" key="1">
    <source>
        <dbReference type="SAM" id="Phobius"/>
    </source>
</evidence>
<dbReference type="GO" id="GO:0016020">
    <property type="term" value="C:membrane"/>
    <property type="evidence" value="ECO:0007669"/>
    <property type="project" value="InterPro"/>
</dbReference>
<dbReference type="PATRIC" id="fig|1144748.3.peg.626"/>
<dbReference type="PANTHER" id="PTHR43596">
    <property type="entry name" value="ADP,ATP CARRIER PROTEIN"/>
    <property type="match status" value="1"/>
</dbReference>